<dbReference type="PANTHER" id="PTHR48467">
    <property type="entry name" value="GLUTAMATE SYNTHASE 1 [NADH], CHLOROPLASTIC-LIKE"/>
    <property type="match status" value="1"/>
</dbReference>
<evidence type="ECO:0000256" key="1">
    <source>
        <dbReference type="ARBA" id="ARBA00001974"/>
    </source>
</evidence>
<dbReference type="Gene3D" id="3.40.50.720">
    <property type="entry name" value="NAD(P)-binding Rossmann-like Domain"/>
    <property type="match status" value="1"/>
</dbReference>
<evidence type="ECO:0000256" key="8">
    <source>
        <dbReference type="PIRNR" id="PIRNR000362"/>
    </source>
</evidence>
<keyword evidence="3 8" id="KW-0285">Flavoprotein</keyword>
<evidence type="ECO:0000256" key="3">
    <source>
        <dbReference type="ARBA" id="ARBA00022630"/>
    </source>
</evidence>
<dbReference type="STRING" id="1408163.A0A0F4YKX5"/>
<evidence type="ECO:0000256" key="7">
    <source>
        <dbReference type="ARBA" id="ARBA00048933"/>
    </source>
</evidence>
<comment type="cofactor">
    <cofactor evidence="1 8 9">
        <name>FAD</name>
        <dbReference type="ChEBI" id="CHEBI:57692"/>
    </cofactor>
</comment>
<keyword evidence="8" id="KW-0496">Mitochondrion</keyword>
<evidence type="ECO:0000313" key="13">
    <source>
        <dbReference type="Proteomes" id="UP000053958"/>
    </source>
</evidence>
<accession>A0A0F4YKX5</accession>
<dbReference type="Gene3D" id="3.50.50.60">
    <property type="entry name" value="FAD/NAD(P)-binding domain"/>
    <property type="match status" value="1"/>
</dbReference>
<evidence type="ECO:0000259" key="11">
    <source>
        <dbReference type="Pfam" id="PF07992"/>
    </source>
</evidence>
<name>A0A0F4YKX5_RASE3</name>
<dbReference type="Proteomes" id="UP000053958">
    <property type="component" value="Unassembled WGS sequence"/>
</dbReference>
<feature type="binding site" evidence="9">
    <location>
        <position position="53"/>
    </location>
    <ligand>
        <name>FAD</name>
        <dbReference type="ChEBI" id="CHEBI:57692"/>
    </ligand>
</feature>
<keyword evidence="13" id="KW-1185">Reference proteome</keyword>
<dbReference type="InterPro" id="IPR036188">
    <property type="entry name" value="FAD/NAD-bd_sf"/>
</dbReference>
<dbReference type="PRINTS" id="PR00419">
    <property type="entry name" value="ADXRDTASE"/>
</dbReference>
<comment type="catalytic activity">
    <reaction evidence="7 8">
        <text>2 reduced [adrenodoxin] + NADP(+) + H(+) = 2 oxidized [adrenodoxin] + NADPH</text>
        <dbReference type="Rhea" id="RHEA:42312"/>
        <dbReference type="Rhea" id="RHEA-COMP:9998"/>
        <dbReference type="Rhea" id="RHEA-COMP:9999"/>
        <dbReference type="ChEBI" id="CHEBI:15378"/>
        <dbReference type="ChEBI" id="CHEBI:33737"/>
        <dbReference type="ChEBI" id="CHEBI:33738"/>
        <dbReference type="ChEBI" id="CHEBI:57783"/>
        <dbReference type="ChEBI" id="CHEBI:58349"/>
        <dbReference type="EC" id="1.18.1.6"/>
    </reaction>
</comment>
<dbReference type="EC" id="1.18.1.6" evidence="8"/>
<proteinExistence type="inferred from homology"/>
<dbReference type="OrthoDB" id="333024at2759"/>
<dbReference type="Pfam" id="PF07992">
    <property type="entry name" value="Pyr_redox_2"/>
    <property type="match status" value="1"/>
</dbReference>
<dbReference type="RefSeq" id="XP_013325367.1">
    <property type="nucleotide sequence ID" value="XM_013469913.1"/>
</dbReference>
<sequence>MSLPYLCARCARQGFRLSRTLPWERPKGLKRHNSTVVRHDRPFRVAVVGSGPAGFYAASRLLSKVDDAVVDMYEQLPVPFGLVRYGVAPDHPEVKNCEEKFTEVATSPRFNFIGNVAVGAQLPFQVLKPHYDAILFAYGASKDRELGIPGEDAAKNVLSARAFVGWYNGLPEYRDLAPDLTAGENAVIVGQGNVALDVARILLSDVDVLRKTDIAEYALEELAKSRIKRVRVVGRRGPMQVEIEQSRAAFTIKEVRELLQLPSVSFDPIPQDLLPPESIIASLPRAQKRLTQLLAKGSDTSPEAATKSWSLEFLLSPHSLHWSPKFPFRLSHVKFTRNDLDPSDPFSPNATVKQRLLSSGEPAEVTIPCNIFFRSIGYKSLPLPGFEDLGIQFDTRRGIIPHDGFGRVTSSAAAAEDSTTPLDHAHISHLPGLYCAGWVKRGPTGVIASTMMDAFATADSIAADWEAQKSSAGSSISFLNSASGGSTGLGWEGVRPEAERRGLIPTTWQDWEKINAVEQERGKQRGKIREKFGRVEEMLAVVR</sequence>
<evidence type="ECO:0000256" key="6">
    <source>
        <dbReference type="ARBA" id="ARBA00023002"/>
    </source>
</evidence>
<dbReference type="PIRSF" id="PIRSF000362">
    <property type="entry name" value="FNR"/>
    <property type="match status" value="1"/>
</dbReference>
<gene>
    <name evidence="12" type="ORF">T310_7277</name>
</gene>
<dbReference type="InterPro" id="IPR023753">
    <property type="entry name" value="FAD/NAD-binding_dom"/>
</dbReference>
<feature type="binding site" evidence="9">
    <location>
        <position position="438"/>
    </location>
    <ligand>
        <name>FAD</name>
        <dbReference type="ChEBI" id="CHEBI:57692"/>
    </ligand>
</feature>
<dbReference type="GO" id="GO:0005739">
    <property type="term" value="C:mitochondrion"/>
    <property type="evidence" value="ECO:0007669"/>
    <property type="project" value="UniProtKB-SubCell"/>
</dbReference>
<keyword evidence="6 8" id="KW-0560">Oxidoreductase</keyword>
<feature type="binding site" evidence="9">
    <location>
        <begin position="445"/>
        <end position="447"/>
    </location>
    <ligand>
        <name>FAD</name>
        <dbReference type="ChEBI" id="CHEBI:57692"/>
    </ligand>
</feature>
<keyword evidence="5 8" id="KW-0521">NADP</keyword>
<dbReference type="PANTHER" id="PTHR48467:SF1">
    <property type="entry name" value="GLUTAMATE SYNTHASE 1 [NADH], CHLOROPLASTIC-LIKE"/>
    <property type="match status" value="1"/>
</dbReference>
<dbReference type="InterPro" id="IPR055275">
    <property type="entry name" value="Ferredox_Rdtase"/>
</dbReference>
<evidence type="ECO:0000256" key="2">
    <source>
        <dbReference type="ARBA" id="ARBA00008312"/>
    </source>
</evidence>
<feature type="domain" description="FAD/NAD(P)-binding" evidence="11">
    <location>
        <begin position="43"/>
        <end position="203"/>
    </location>
</feature>
<dbReference type="SUPFAM" id="SSF51971">
    <property type="entry name" value="Nucleotide-binding domain"/>
    <property type="match status" value="1"/>
</dbReference>
<feature type="binding site" evidence="10">
    <location>
        <position position="445"/>
    </location>
    <ligand>
        <name>NADP(+)</name>
        <dbReference type="ChEBI" id="CHEBI:58349"/>
    </ligand>
</feature>
<feature type="binding site" evidence="10">
    <location>
        <begin position="235"/>
        <end position="236"/>
    </location>
    <ligand>
        <name>NADP(+)</name>
        <dbReference type="ChEBI" id="CHEBI:58349"/>
    </ligand>
</feature>
<evidence type="ECO:0000256" key="10">
    <source>
        <dbReference type="PIRSR" id="PIRSR000362-2"/>
    </source>
</evidence>
<dbReference type="InterPro" id="IPR021163">
    <property type="entry name" value="Ferredox_Rdtase_adrenod"/>
</dbReference>
<reference evidence="12 13" key="1">
    <citation type="submission" date="2015-04" db="EMBL/GenBank/DDBJ databases">
        <authorList>
            <person name="Heijne W.H."/>
            <person name="Fedorova N.D."/>
            <person name="Nierman W.C."/>
            <person name="Vollebregt A.W."/>
            <person name="Zhao Z."/>
            <person name="Wu L."/>
            <person name="Kumar M."/>
            <person name="Stam H."/>
            <person name="van den Berg M.A."/>
            <person name="Pel H.J."/>
        </authorList>
    </citation>
    <scope>NUCLEOTIDE SEQUENCE [LARGE SCALE GENOMIC DNA]</scope>
    <source>
        <strain evidence="12 13">CBS 393.64</strain>
    </source>
</reference>
<comment type="similarity">
    <text evidence="2 8">Belongs to the ferredoxin--NADP reductase type 1 family.</text>
</comment>
<comment type="subcellular location">
    <subcellularLocation>
        <location evidence="8">Mitochondrion</location>
    </subcellularLocation>
</comment>
<feature type="binding site" evidence="9">
    <location>
        <position position="74"/>
    </location>
    <ligand>
        <name>FAD</name>
        <dbReference type="ChEBI" id="CHEBI:57692"/>
    </ligand>
</feature>
<dbReference type="AlphaFoldDB" id="A0A0F4YKX5"/>
<dbReference type="GO" id="GO:0016491">
    <property type="term" value="F:oxidoreductase activity"/>
    <property type="evidence" value="ECO:0007669"/>
    <property type="project" value="UniProtKB-KW"/>
</dbReference>
<keyword evidence="4 8" id="KW-0274">FAD</keyword>
<feature type="binding site" evidence="10">
    <location>
        <position position="254"/>
    </location>
    <ligand>
        <name>NADP(+)</name>
        <dbReference type="ChEBI" id="CHEBI:58349"/>
    </ligand>
</feature>
<feature type="binding site" evidence="10">
    <location>
        <begin position="191"/>
        <end position="194"/>
    </location>
    <ligand>
        <name>NADP(+)</name>
        <dbReference type="ChEBI" id="CHEBI:58349"/>
    </ligand>
</feature>
<comment type="caution">
    <text evidence="12">The sequence shown here is derived from an EMBL/GenBank/DDBJ whole genome shotgun (WGS) entry which is preliminary data.</text>
</comment>
<feature type="binding site" evidence="9">
    <location>
        <position position="82"/>
    </location>
    <ligand>
        <name>FAD</name>
        <dbReference type="ChEBI" id="CHEBI:57692"/>
    </ligand>
</feature>
<evidence type="ECO:0000256" key="9">
    <source>
        <dbReference type="PIRSR" id="PIRSR000362-1"/>
    </source>
</evidence>
<dbReference type="EMBL" id="LASV01000421">
    <property type="protein sequence ID" value="KKA18755.1"/>
    <property type="molecule type" value="Genomic_DNA"/>
</dbReference>
<organism evidence="12 13">
    <name type="scientific">Rasamsonia emersonii (strain ATCC 16479 / CBS 393.64 / IMI 116815)</name>
    <dbReference type="NCBI Taxonomy" id="1408163"/>
    <lineage>
        <taxon>Eukaryota</taxon>
        <taxon>Fungi</taxon>
        <taxon>Dikarya</taxon>
        <taxon>Ascomycota</taxon>
        <taxon>Pezizomycotina</taxon>
        <taxon>Eurotiomycetes</taxon>
        <taxon>Eurotiomycetidae</taxon>
        <taxon>Eurotiales</taxon>
        <taxon>Trichocomaceae</taxon>
        <taxon>Rasamsonia</taxon>
    </lineage>
</organism>
<feature type="binding site" evidence="9">
    <location>
        <position position="118"/>
    </location>
    <ligand>
        <name>FAD</name>
        <dbReference type="ChEBI" id="CHEBI:57692"/>
    </ligand>
</feature>
<evidence type="ECO:0000313" key="12">
    <source>
        <dbReference type="EMBL" id="KKA18755.1"/>
    </source>
</evidence>
<protein>
    <recommendedName>
        <fullName evidence="8">NADPH:adrenodoxin oxidoreductase, mitochondrial</fullName>
        <ecNumber evidence="8">1.18.1.6</ecNumber>
    </recommendedName>
</protein>
<evidence type="ECO:0000256" key="4">
    <source>
        <dbReference type="ARBA" id="ARBA00022827"/>
    </source>
</evidence>
<dbReference type="GeneID" id="25319553"/>
<evidence type="ECO:0000256" key="5">
    <source>
        <dbReference type="ARBA" id="ARBA00022857"/>
    </source>
</evidence>